<dbReference type="GO" id="GO:0006508">
    <property type="term" value="P:proteolysis"/>
    <property type="evidence" value="ECO:0007669"/>
    <property type="project" value="InterPro"/>
</dbReference>
<comment type="similarity">
    <text evidence="1">Belongs to the peptidase A1 family.</text>
</comment>
<dbReference type="Gene3D" id="2.40.70.10">
    <property type="entry name" value="Acid Proteases"/>
    <property type="match status" value="1"/>
</dbReference>
<protein>
    <recommendedName>
        <fullName evidence="2">Peptidase A1 domain-containing protein</fullName>
    </recommendedName>
</protein>
<dbReference type="InterPro" id="IPR021109">
    <property type="entry name" value="Peptidase_aspartic_dom_sf"/>
</dbReference>
<comment type="caution">
    <text evidence="3">The sequence shown here is derived from an EMBL/GenBank/DDBJ whole genome shotgun (WGS) entry which is preliminary data.</text>
</comment>
<feature type="domain" description="Peptidase A1" evidence="2">
    <location>
        <begin position="1"/>
        <end position="81"/>
    </location>
</feature>
<gene>
    <name evidence="3" type="ORF">RND81_01G003900</name>
</gene>
<dbReference type="SUPFAM" id="SSF50630">
    <property type="entry name" value="Acid proteases"/>
    <property type="match status" value="1"/>
</dbReference>
<sequence>MGDFLIGNYSTGFCAGGCAAIVDSGTSLLAGPTHVITEINHTIGAEGVFSNKEIWCRGYSLIKYALSLASACSMALSTSEL</sequence>
<keyword evidence="4" id="KW-1185">Reference proteome</keyword>
<dbReference type="InterPro" id="IPR033121">
    <property type="entry name" value="PEPTIDASE_A1"/>
</dbReference>
<dbReference type="PROSITE" id="PS51767">
    <property type="entry name" value="PEPTIDASE_A1"/>
    <property type="match status" value="1"/>
</dbReference>
<reference evidence="3" key="1">
    <citation type="submission" date="2024-03" db="EMBL/GenBank/DDBJ databases">
        <title>WGS assembly of Saponaria officinalis var. Norfolk2.</title>
        <authorList>
            <person name="Jenkins J."/>
            <person name="Shu S."/>
            <person name="Grimwood J."/>
            <person name="Barry K."/>
            <person name="Goodstein D."/>
            <person name="Schmutz J."/>
            <person name="Leebens-Mack J."/>
            <person name="Osbourn A."/>
        </authorList>
    </citation>
    <scope>NUCLEOTIDE SEQUENCE [LARGE SCALE GENOMIC DNA]</scope>
    <source>
        <strain evidence="3">JIC</strain>
    </source>
</reference>
<dbReference type="AlphaFoldDB" id="A0AAW1NBL0"/>
<dbReference type="EMBL" id="JBDFQZ010000001">
    <property type="protein sequence ID" value="KAK9755122.1"/>
    <property type="molecule type" value="Genomic_DNA"/>
</dbReference>
<dbReference type="PANTHER" id="PTHR47966">
    <property type="entry name" value="BETA-SITE APP-CLEAVING ENZYME, ISOFORM A-RELATED"/>
    <property type="match status" value="1"/>
</dbReference>
<dbReference type="PROSITE" id="PS00141">
    <property type="entry name" value="ASP_PROTEASE"/>
    <property type="match status" value="1"/>
</dbReference>
<dbReference type="InterPro" id="IPR001461">
    <property type="entry name" value="Aspartic_peptidase_A1"/>
</dbReference>
<evidence type="ECO:0000313" key="4">
    <source>
        <dbReference type="Proteomes" id="UP001443914"/>
    </source>
</evidence>
<accession>A0AAW1NBL0</accession>
<evidence type="ECO:0000259" key="2">
    <source>
        <dbReference type="PROSITE" id="PS51767"/>
    </source>
</evidence>
<organism evidence="3 4">
    <name type="scientific">Saponaria officinalis</name>
    <name type="common">Common soapwort</name>
    <name type="synonym">Lychnis saponaria</name>
    <dbReference type="NCBI Taxonomy" id="3572"/>
    <lineage>
        <taxon>Eukaryota</taxon>
        <taxon>Viridiplantae</taxon>
        <taxon>Streptophyta</taxon>
        <taxon>Embryophyta</taxon>
        <taxon>Tracheophyta</taxon>
        <taxon>Spermatophyta</taxon>
        <taxon>Magnoliopsida</taxon>
        <taxon>eudicotyledons</taxon>
        <taxon>Gunneridae</taxon>
        <taxon>Pentapetalae</taxon>
        <taxon>Caryophyllales</taxon>
        <taxon>Caryophyllaceae</taxon>
        <taxon>Caryophylleae</taxon>
        <taxon>Saponaria</taxon>
    </lineage>
</organism>
<evidence type="ECO:0000313" key="3">
    <source>
        <dbReference type="EMBL" id="KAK9755122.1"/>
    </source>
</evidence>
<name>A0AAW1NBL0_SAPOF</name>
<dbReference type="GO" id="GO:0004190">
    <property type="term" value="F:aspartic-type endopeptidase activity"/>
    <property type="evidence" value="ECO:0007669"/>
    <property type="project" value="InterPro"/>
</dbReference>
<dbReference type="InterPro" id="IPR001969">
    <property type="entry name" value="Aspartic_peptidase_AS"/>
</dbReference>
<proteinExistence type="inferred from homology"/>
<dbReference type="Pfam" id="PF00026">
    <property type="entry name" value="Asp"/>
    <property type="match status" value="1"/>
</dbReference>
<dbReference type="Proteomes" id="UP001443914">
    <property type="component" value="Unassembled WGS sequence"/>
</dbReference>
<dbReference type="PANTHER" id="PTHR47966:SF28">
    <property type="entry name" value="OS01G0290000 PROTEIN"/>
    <property type="match status" value="1"/>
</dbReference>
<evidence type="ECO:0000256" key="1">
    <source>
        <dbReference type="ARBA" id="ARBA00007447"/>
    </source>
</evidence>